<proteinExistence type="predicted"/>
<feature type="transmembrane region" description="Helical" evidence="1">
    <location>
        <begin position="286"/>
        <end position="306"/>
    </location>
</feature>
<feature type="transmembrane region" description="Helical" evidence="1">
    <location>
        <begin position="37"/>
        <end position="61"/>
    </location>
</feature>
<sequence>MQGLSLVLMFIFMTIISWGNYGPLMHAGQAGMLGASLKPFICVGVAYFLIAVCVPALILKVRNETGRFTARGVWWSLFAGAVGALGALGIILAFKFRGSPVFVMPLVFGLAPVVNTFVTMYLSKTYDKAGALFFAGLLMVALGAAGVLYFKPSAKNVVINETAAGAITVSLTESRDGGTATQTWEAASLEELQSNPELATAYKWYTRKKPLSIRELLLIIASIGMTALCWGSYGPTLHKGQAMMEGSRLRPFMCVGMAYFIIAVVMPILILGFWKEGGTWTGTGVFWSLGAGAAGAVGAMGIIMAFNNGGKPIFVMPFVFGGAPVMNTFVTVLTEGTFNQLQPAFFVALLLVAAGAVTALVFVPKAPPPKPSEAS</sequence>
<evidence type="ECO:0000256" key="1">
    <source>
        <dbReference type="SAM" id="Phobius"/>
    </source>
</evidence>
<keyword evidence="1" id="KW-1133">Transmembrane helix</keyword>
<dbReference type="EMBL" id="JAFREP010000013">
    <property type="protein sequence ID" value="MBO1319660.1"/>
    <property type="molecule type" value="Genomic_DNA"/>
</dbReference>
<reference evidence="2" key="1">
    <citation type="submission" date="2021-03" db="EMBL/GenBank/DDBJ databases">
        <authorList>
            <person name="Wang G."/>
        </authorList>
    </citation>
    <scope>NUCLEOTIDE SEQUENCE</scope>
    <source>
        <strain evidence="2">KCTC 12899</strain>
    </source>
</reference>
<evidence type="ECO:0008006" key="4">
    <source>
        <dbReference type="Google" id="ProtNLM"/>
    </source>
</evidence>
<gene>
    <name evidence="2" type="ORF">J3U88_14390</name>
</gene>
<dbReference type="AlphaFoldDB" id="A0A8J7QK50"/>
<comment type="caution">
    <text evidence="2">The sequence shown here is derived from an EMBL/GenBank/DDBJ whole genome shotgun (WGS) entry which is preliminary data.</text>
</comment>
<keyword evidence="3" id="KW-1185">Reference proteome</keyword>
<feature type="transmembrane region" description="Helical" evidence="1">
    <location>
        <begin position="211"/>
        <end position="231"/>
    </location>
</feature>
<organism evidence="2 3">
    <name type="scientific">Acanthopleuribacter pedis</name>
    <dbReference type="NCBI Taxonomy" id="442870"/>
    <lineage>
        <taxon>Bacteria</taxon>
        <taxon>Pseudomonadati</taxon>
        <taxon>Acidobacteriota</taxon>
        <taxon>Holophagae</taxon>
        <taxon>Acanthopleuribacterales</taxon>
        <taxon>Acanthopleuribacteraceae</taxon>
        <taxon>Acanthopleuribacter</taxon>
    </lineage>
</organism>
<dbReference type="Proteomes" id="UP000664417">
    <property type="component" value="Unassembled WGS sequence"/>
</dbReference>
<evidence type="ECO:0000313" key="2">
    <source>
        <dbReference type="EMBL" id="MBO1319660.1"/>
    </source>
</evidence>
<protein>
    <recommendedName>
        <fullName evidence="4">EamA domain-containing protein</fullName>
    </recommendedName>
</protein>
<feature type="transmembrane region" description="Helical" evidence="1">
    <location>
        <begin position="102"/>
        <end position="122"/>
    </location>
</feature>
<feature type="transmembrane region" description="Helical" evidence="1">
    <location>
        <begin position="73"/>
        <end position="96"/>
    </location>
</feature>
<feature type="transmembrane region" description="Helical" evidence="1">
    <location>
        <begin position="252"/>
        <end position="274"/>
    </location>
</feature>
<feature type="transmembrane region" description="Helical" evidence="1">
    <location>
        <begin position="129"/>
        <end position="150"/>
    </location>
</feature>
<accession>A0A8J7QK50</accession>
<dbReference type="RefSeq" id="WP_207859565.1">
    <property type="nucleotide sequence ID" value="NZ_JAFREP010000013.1"/>
</dbReference>
<feature type="transmembrane region" description="Helical" evidence="1">
    <location>
        <begin position="313"/>
        <end position="332"/>
    </location>
</feature>
<name>A0A8J7QK50_9BACT</name>
<feature type="transmembrane region" description="Helical" evidence="1">
    <location>
        <begin position="344"/>
        <end position="363"/>
    </location>
</feature>
<keyword evidence="1" id="KW-0472">Membrane</keyword>
<keyword evidence="1" id="KW-0812">Transmembrane</keyword>
<evidence type="ECO:0000313" key="3">
    <source>
        <dbReference type="Proteomes" id="UP000664417"/>
    </source>
</evidence>